<evidence type="ECO:0000256" key="4">
    <source>
        <dbReference type="PROSITE-ProRule" id="PRU00024"/>
    </source>
</evidence>
<evidence type="ECO:0000259" key="6">
    <source>
        <dbReference type="PROSITE" id="PS50188"/>
    </source>
</evidence>
<dbReference type="InterPro" id="IPR003879">
    <property type="entry name" value="Butyrophylin_SPRY"/>
</dbReference>
<dbReference type="SUPFAM" id="SSF49899">
    <property type="entry name" value="Concanavalin A-like lectins/glucanases"/>
    <property type="match status" value="1"/>
</dbReference>
<dbReference type="InterPro" id="IPR003877">
    <property type="entry name" value="SPRY_dom"/>
</dbReference>
<dbReference type="GO" id="GO:0008270">
    <property type="term" value="F:zinc ion binding"/>
    <property type="evidence" value="ECO:0007669"/>
    <property type="project" value="UniProtKB-KW"/>
</dbReference>
<feature type="domain" description="B30.2/SPRY" evidence="6">
    <location>
        <begin position="212"/>
        <end position="405"/>
    </location>
</feature>
<dbReference type="SMART" id="SM00449">
    <property type="entry name" value="SPRY"/>
    <property type="match status" value="1"/>
</dbReference>
<dbReference type="InterPro" id="IPR013320">
    <property type="entry name" value="ConA-like_dom_sf"/>
</dbReference>
<dbReference type="PANTHER" id="PTHR25465:SF11">
    <property type="entry name" value="TRIPARTITE MOTIF CONTAINING 14"/>
    <property type="match status" value="1"/>
</dbReference>
<dbReference type="Pfam" id="PF00622">
    <property type="entry name" value="SPRY"/>
    <property type="match status" value="1"/>
</dbReference>
<dbReference type="SMART" id="SM00589">
    <property type="entry name" value="PRY"/>
    <property type="match status" value="1"/>
</dbReference>
<sequence length="405" mass="46960">CGAHAGRPLELFCEDCGCCVCALCPALGAHRGHRACLLPQAVRRTQELMALCLKNLEERKEEEDGNRRSLEQAVNDVKVKCGFVLHWMVIFQGETFCFLCSYSKTQPSIGGLLYFSEECIPCIHHNILHYQREGRGRVSKDLKYTEIEKEIKESRHPLEKWHPIPLSFEHLLNHYKHFIRALQSILQKPLEARLKEDVFSSLNPTAKKEPGTVLKTMTPVDRLLFLKHARSPTWEYDSIHPRLKLSDDRLEVSCSWRRILYPCNPQRFDKLWQVLSRDAFLSGSHYWEVDLLRAGEGWWIGAAYPTIGRKGDSEACRLGWNRASWCLKKFDFEYWAFHKGERIPILVEDDPDRIGIFLDYEAGILSFYNVSNGMAHLHTFCCKFTEPVYPALRLWEGSIRTCKLT</sequence>
<gene>
    <name evidence="7" type="primary">Trim14</name>
    <name evidence="7" type="ORF">EMBFUC_R01062</name>
</gene>
<dbReference type="InterPro" id="IPR051051">
    <property type="entry name" value="E3_ubiq-ligase_TRIM/RNF"/>
</dbReference>
<dbReference type="EMBL" id="VYZJ01000807">
    <property type="protein sequence ID" value="NWR22108.1"/>
    <property type="molecule type" value="Genomic_DNA"/>
</dbReference>
<name>A0A7K4VKN1_9EMBE</name>
<dbReference type="Gene3D" id="3.30.160.60">
    <property type="entry name" value="Classic Zinc Finger"/>
    <property type="match status" value="1"/>
</dbReference>
<dbReference type="PANTHER" id="PTHR25465">
    <property type="entry name" value="B-BOX DOMAIN CONTAINING"/>
    <property type="match status" value="1"/>
</dbReference>
<protein>
    <submittedName>
        <fullName evidence="7">TRI14 protein</fullName>
    </submittedName>
</protein>
<dbReference type="CDD" id="cd13738">
    <property type="entry name" value="SPRY_PRY_TRIM14"/>
    <property type="match status" value="1"/>
</dbReference>
<dbReference type="Pfam" id="PF13765">
    <property type="entry name" value="PRY"/>
    <property type="match status" value="1"/>
</dbReference>
<evidence type="ECO:0000256" key="2">
    <source>
        <dbReference type="ARBA" id="ARBA00022771"/>
    </source>
</evidence>
<dbReference type="InterPro" id="IPR000315">
    <property type="entry name" value="Znf_B-box"/>
</dbReference>
<dbReference type="Proteomes" id="UP000580681">
    <property type="component" value="Unassembled WGS sequence"/>
</dbReference>
<dbReference type="InterPro" id="IPR044116">
    <property type="entry name" value="SPRY_PRY_TRIM14"/>
</dbReference>
<dbReference type="PROSITE" id="PS50188">
    <property type="entry name" value="B302_SPRY"/>
    <property type="match status" value="1"/>
</dbReference>
<keyword evidence="2 4" id="KW-0863">Zinc-finger</keyword>
<evidence type="ECO:0000256" key="3">
    <source>
        <dbReference type="ARBA" id="ARBA00022833"/>
    </source>
</evidence>
<keyword evidence="3" id="KW-0862">Zinc</keyword>
<dbReference type="InterPro" id="IPR001870">
    <property type="entry name" value="B30.2/SPRY"/>
</dbReference>
<organism evidence="7 8">
    <name type="scientific">Emberiza fucata</name>
    <dbReference type="NCBI Taxonomy" id="337179"/>
    <lineage>
        <taxon>Eukaryota</taxon>
        <taxon>Metazoa</taxon>
        <taxon>Chordata</taxon>
        <taxon>Craniata</taxon>
        <taxon>Vertebrata</taxon>
        <taxon>Euteleostomi</taxon>
        <taxon>Archelosauria</taxon>
        <taxon>Archosauria</taxon>
        <taxon>Dinosauria</taxon>
        <taxon>Saurischia</taxon>
        <taxon>Theropoda</taxon>
        <taxon>Coelurosauria</taxon>
        <taxon>Aves</taxon>
        <taxon>Neognathae</taxon>
        <taxon>Neoaves</taxon>
        <taxon>Telluraves</taxon>
        <taxon>Australaves</taxon>
        <taxon>Passeriformes</taxon>
        <taxon>Passeroidea</taxon>
        <taxon>Fringillidae</taxon>
        <taxon>Emberizinae</taxon>
        <taxon>Emberizini</taxon>
        <taxon>Emberiza</taxon>
    </lineage>
</organism>
<dbReference type="InterPro" id="IPR006574">
    <property type="entry name" value="PRY"/>
</dbReference>
<dbReference type="Pfam" id="PF00643">
    <property type="entry name" value="zf-B_box"/>
    <property type="match status" value="1"/>
</dbReference>
<dbReference type="GO" id="GO:0005737">
    <property type="term" value="C:cytoplasm"/>
    <property type="evidence" value="ECO:0007669"/>
    <property type="project" value="UniProtKB-ARBA"/>
</dbReference>
<dbReference type="InterPro" id="IPR043136">
    <property type="entry name" value="B30.2/SPRY_sf"/>
</dbReference>
<dbReference type="PRINTS" id="PR01407">
    <property type="entry name" value="BUTYPHLNCDUF"/>
</dbReference>
<dbReference type="GO" id="GO:0045087">
    <property type="term" value="P:innate immune response"/>
    <property type="evidence" value="ECO:0007669"/>
    <property type="project" value="InterPro"/>
</dbReference>
<proteinExistence type="predicted"/>
<keyword evidence="1" id="KW-0479">Metal-binding</keyword>
<dbReference type="AlphaFoldDB" id="A0A7K4VKN1"/>
<keyword evidence="8" id="KW-1185">Reference proteome</keyword>
<dbReference type="SUPFAM" id="SSF57845">
    <property type="entry name" value="B-box zinc-binding domain"/>
    <property type="match status" value="1"/>
</dbReference>
<evidence type="ECO:0000313" key="8">
    <source>
        <dbReference type="Proteomes" id="UP000580681"/>
    </source>
</evidence>
<feature type="domain" description="B box-type" evidence="5">
    <location>
        <begin position="1"/>
        <end position="38"/>
    </location>
</feature>
<evidence type="ECO:0000313" key="7">
    <source>
        <dbReference type="EMBL" id="NWR22108.1"/>
    </source>
</evidence>
<dbReference type="Gene3D" id="2.60.120.920">
    <property type="match status" value="1"/>
</dbReference>
<dbReference type="CDD" id="cd19768">
    <property type="entry name" value="Bbox2_TRIM14"/>
    <property type="match status" value="1"/>
</dbReference>
<evidence type="ECO:0000259" key="5">
    <source>
        <dbReference type="PROSITE" id="PS50119"/>
    </source>
</evidence>
<dbReference type="PROSITE" id="PS50119">
    <property type="entry name" value="ZF_BBOX"/>
    <property type="match status" value="1"/>
</dbReference>
<evidence type="ECO:0000256" key="1">
    <source>
        <dbReference type="ARBA" id="ARBA00022723"/>
    </source>
</evidence>
<feature type="non-terminal residue" evidence="7">
    <location>
        <position position="1"/>
    </location>
</feature>
<reference evidence="7 8" key="1">
    <citation type="submission" date="2019-09" db="EMBL/GenBank/DDBJ databases">
        <title>Bird 10,000 Genomes (B10K) Project - Family phase.</title>
        <authorList>
            <person name="Zhang G."/>
        </authorList>
    </citation>
    <scope>NUCLEOTIDE SEQUENCE [LARGE SCALE GENOMIC DNA]</scope>
    <source>
        <strain evidence="7">B10K-DU-015-11</strain>
        <tissue evidence="7">Mixed tissue sample</tissue>
    </source>
</reference>
<comment type="caution">
    <text evidence="7">The sequence shown here is derived from an EMBL/GenBank/DDBJ whole genome shotgun (WGS) entry which is preliminary data.</text>
</comment>
<accession>A0A7K4VKN1</accession>
<feature type="non-terminal residue" evidence="7">
    <location>
        <position position="405"/>
    </location>
</feature>